<dbReference type="NCBIfam" id="TIGR00655">
    <property type="entry name" value="PurU"/>
    <property type="match status" value="1"/>
</dbReference>
<evidence type="ECO:0000313" key="6">
    <source>
        <dbReference type="Proteomes" id="UP000502533"/>
    </source>
</evidence>
<comment type="pathway">
    <text evidence="3">Purine metabolism; IMP biosynthesis via de novo pathway; formate from 10-formyl-5,6,7,8-tetrahydrofolate: step 1/1.</text>
</comment>
<evidence type="ECO:0000313" key="5">
    <source>
        <dbReference type="EMBL" id="QIP35071.1"/>
    </source>
</evidence>
<dbReference type="Pfam" id="PF00551">
    <property type="entry name" value="Formyl_trans_N"/>
    <property type="match status" value="1"/>
</dbReference>
<keyword evidence="1 3" id="KW-0554">One-carbon metabolism</keyword>
<dbReference type="InterPro" id="IPR002376">
    <property type="entry name" value="Formyl_transf_N"/>
</dbReference>
<keyword evidence="6" id="KW-1185">Reference proteome</keyword>
<dbReference type="PANTHER" id="PTHR42706:SF1">
    <property type="entry name" value="FORMYLTETRAHYDROFOLATE DEFORMYLASE 2, MITOCHONDRIAL"/>
    <property type="match status" value="1"/>
</dbReference>
<dbReference type="RefSeq" id="WP_007398050.1">
    <property type="nucleotide sequence ID" value="NZ_CALMTF010000080.1"/>
</dbReference>
<dbReference type="CDD" id="cd04875">
    <property type="entry name" value="ACT_F4HF-DF"/>
    <property type="match status" value="1"/>
</dbReference>
<dbReference type="InterPro" id="IPR044074">
    <property type="entry name" value="PurU_ACT"/>
</dbReference>
<comment type="similarity">
    <text evidence="3">Belongs to the PurU family.</text>
</comment>
<dbReference type="CDD" id="cd08648">
    <property type="entry name" value="FMT_core_Formyl-FH4-Hydrolase_C"/>
    <property type="match status" value="1"/>
</dbReference>
<keyword evidence="3" id="KW-0658">Purine biosynthesis</keyword>
<dbReference type="PRINTS" id="PR01575">
    <property type="entry name" value="FFH4HYDRLASE"/>
</dbReference>
<dbReference type="PROSITE" id="PS51671">
    <property type="entry name" value="ACT"/>
    <property type="match status" value="1"/>
</dbReference>
<protein>
    <recommendedName>
        <fullName evidence="3 4">Formyltetrahydrofolate deformylase</fullName>
        <ecNumber evidence="3 4">3.5.1.10</ecNumber>
    </recommendedName>
    <alternativeName>
        <fullName evidence="3">Formyl-FH(4) hydrolase</fullName>
    </alternativeName>
</protein>
<evidence type="ECO:0000256" key="1">
    <source>
        <dbReference type="ARBA" id="ARBA00022563"/>
    </source>
</evidence>
<evidence type="ECO:0000256" key="4">
    <source>
        <dbReference type="NCBIfam" id="TIGR00655"/>
    </source>
</evidence>
<accession>A0A181C9J4</accession>
<dbReference type="AlphaFoldDB" id="A0A181C9J4"/>
<dbReference type="PANTHER" id="PTHR42706">
    <property type="entry name" value="FORMYLTETRAHYDROFOLATE DEFORMYLASE"/>
    <property type="match status" value="1"/>
</dbReference>
<dbReference type="InterPro" id="IPR004810">
    <property type="entry name" value="PurU"/>
</dbReference>
<dbReference type="KEGG" id="kre:GWK63_05915"/>
<dbReference type="Pfam" id="PF01842">
    <property type="entry name" value="ACT"/>
    <property type="match status" value="1"/>
</dbReference>
<dbReference type="InterPro" id="IPR002912">
    <property type="entry name" value="ACT_dom"/>
</dbReference>
<dbReference type="EMBL" id="CP050139">
    <property type="protein sequence ID" value="QIP35071.1"/>
    <property type="molecule type" value="Genomic_DNA"/>
</dbReference>
<dbReference type="Gene3D" id="3.30.70.260">
    <property type="match status" value="1"/>
</dbReference>
<name>A0A181C9J4_9PROT</name>
<dbReference type="InterPro" id="IPR036477">
    <property type="entry name" value="Formyl_transf_N_sf"/>
</dbReference>
<feature type="active site" evidence="3">
    <location>
        <position position="235"/>
    </location>
</feature>
<dbReference type="PIRSF" id="PIRSF036480">
    <property type="entry name" value="FormyFH4_hydr"/>
    <property type="match status" value="1"/>
</dbReference>
<organism evidence="5 6">
    <name type="scientific">Komagataeibacter rhaeticus</name>
    <dbReference type="NCBI Taxonomy" id="215221"/>
    <lineage>
        <taxon>Bacteria</taxon>
        <taxon>Pseudomonadati</taxon>
        <taxon>Pseudomonadota</taxon>
        <taxon>Alphaproteobacteria</taxon>
        <taxon>Acetobacterales</taxon>
        <taxon>Acetobacteraceae</taxon>
        <taxon>Komagataeibacter</taxon>
    </lineage>
</organism>
<comment type="function">
    <text evidence="3">Catalyzes the hydrolysis of 10-formyltetrahydrofolate (formyl-FH4) to formate and tetrahydrofolate (FH4).</text>
</comment>
<dbReference type="InterPro" id="IPR045865">
    <property type="entry name" value="ACT-like_dom_sf"/>
</dbReference>
<dbReference type="GO" id="GO:0006189">
    <property type="term" value="P:'de novo' IMP biosynthetic process"/>
    <property type="evidence" value="ECO:0007669"/>
    <property type="project" value="UniProtKB-UniRule"/>
</dbReference>
<sequence>MNAPAPPSATFILTLSCPNRPGIVAAISQHLYERGANITEAQQFDDTGSRQFFMRIVFELARKEGLLHTLRTQFTDIASSFSMSWTLTDTRHRPRVLLLVSRFDHCLVDLLYRWRIGELRIEPVGIVSNHPREIFADVDFYGIPFHYLPVTKDTKAEQEERIWSLFTHSDAELAVLARYMQVLSNAMAARLSGRCINIHHSFLPGFKGARPYHQAFSRGVKLIGATAHYVTSDLDEGPIIEQDVERISHADSPDDLIRKGRDIERRVLARAVRFHIERRAIMNANKTIVFTP</sequence>
<dbReference type="SUPFAM" id="SSF53328">
    <property type="entry name" value="Formyltransferase"/>
    <property type="match status" value="1"/>
</dbReference>
<dbReference type="Proteomes" id="UP000502533">
    <property type="component" value="Chromosome"/>
</dbReference>
<dbReference type="HAMAP" id="MF_01927">
    <property type="entry name" value="PurU"/>
    <property type="match status" value="1"/>
</dbReference>
<dbReference type="EC" id="3.5.1.10" evidence="3 4"/>
<comment type="catalytic activity">
    <reaction evidence="3">
        <text>(6R)-10-formyltetrahydrofolate + H2O = (6S)-5,6,7,8-tetrahydrofolate + formate + H(+)</text>
        <dbReference type="Rhea" id="RHEA:19833"/>
        <dbReference type="ChEBI" id="CHEBI:15377"/>
        <dbReference type="ChEBI" id="CHEBI:15378"/>
        <dbReference type="ChEBI" id="CHEBI:15740"/>
        <dbReference type="ChEBI" id="CHEBI:57453"/>
        <dbReference type="ChEBI" id="CHEBI:195366"/>
        <dbReference type="EC" id="3.5.1.10"/>
    </reaction>
</comment>
<gene>
    <name evidence="3 5" type="primary">purU</name>
    <name evidence="5" type="ORF">GWK63_05915</name>
</gene>
<dbReference type="InterPro" id="IPR041729">
    <property type="entry name" value="Formyl-FH4-Hydrolase_C"/>
</dbReference>
<evidence type="ECO:0000256" key="3">
    <source>
        <dbReference type="HAMAP-Rule" id="MF_01927"/>
    </source>
</evidence>
<dbReference type="SUPFAM" id="SSF55021">
    <property type="entry name" value="ACT-like"/>
    <property type="match status" value="1"/>
</dbReference>
<keyword evidence="2 3" id="KW-0378">Hydrolase</keyword>
<dbReference type="Gene3D" id="3.40.50.170">
    <property type="entry name" value="Formyl transferase, N-terminal domain"/>
    <property type="match status" value="1"/>
</dbReference>
<reference evidence="5 6" key="1">
    <citation type="submission" date="2020-03" db="EMBL/GenBank/DDBJ databases">
        <title>Isolation of cellulose-producing strains, genome characterization and application of the synthesized cellulose films as an economical and sustainable material for piezoelectric sensor construction.</title>
        <authorList>
            <person name="Mangayil R.K."/>
        </authorList>
    </citation>
    <scope>NUCLEOTIDE SEQUENCE [LARGE SCALE GENOMIC DNA]</scope>
    <source>
        <strain evidence="5 6">ENS 9a1a</strain>
    </source>
</reference>
<evidence type="ECO:0000256" key="2">
    <source>
        <dbReference type="ARBA" id="ARBA00022801"/>
    </source>
</evidence>
<dbReference type="UniPathway" id="UPA00074">
    <property type="reaction ID" value="UER00170"/>
</dbReference>
<dbReference type="GO" id="GO:0006730">
    <property type="term" value="P:one-carbon metabolic process"/>
    <property type="evidence" value="ECO:0007669"/>
    <property type="project" value="UniProtKB-KW"/>
</dbReference>
<proteinExistence type="inferred from homology"/>
<dbReference type="GO" id="GO:0008864">
    <property type="term" value="F:formyltetrahydrofolate deformylase activity"/>
    <property type="evidence" value="ECO:0007669"/>
    <property type="project" value="UniProtKB-UniRule"/>
</dbReference>
<dbReference type="NCBIfam" id="NF004684">
    <property type="entry name" value="PRK06027.1"/>
    <property type="match status" value="1"/>
</dbReference>
<dbReference type="GeneID" id="85021682"/>